<dbReference type="InterPro" id="IPR027417">
    <property type="entry name" value="P-loop_NTPase"/>
</dbReference>
<keyword evidence="3" id="KW-1185">Reference proteome</keyword>
<evidence type="ECO:0000313" key="2">
    <source>
        <dbReference type="EMBL" id="UNZ08559.1"/>
    </source>
</evidence>
<dbReference type="Pfam" id="PF01695">
    <property type="entry name" value="IstB_IS21"/>
    <property type="match status" value="1"/>
</dbReference>
<dbReference type="Proteomes" id="UP000829494">
    <property type="component" value="Chromosome"/>
</dbReference>
<dbReference type="SUPFAM" id="SSF52540">
    <property type="entry name" value="P-loop containing nucleoside triphosphate hydrolases"/>
    <property type="match status" value="1"/>
</dbReference>
<proteinExistence type="predicted"/>
<sequence>MLATKLVNELVEAADGKQLSKTTARYGRVGLLCIDELGYMELDRRGPELLFQVLTEREEKNSVAVASNESFSGWTKTFTDPRLCAAIVDRLTFNGAIIQTGTESYRLAHTKALAEQTAAG</sequence>
<reference evidence="2 3" key="1">
    <citation type="submission" date="2022-03" db="EMBL/GenBank/DDBJ databases">
        <title>Complete genome of Streptomyces rimosus ssp. rimosus R7 (=ATCC 10970).</title>
        <authorList>
            <person name="Beganovic S."/>
            <person name="Ruckert C."/>
            <person name="Busche T."/>
            <person name="Kalinowski J."/>
            <person name="Wittmann C."/>
        </authorList>
    </citation>
    <scope>NUCLEOTIDE SEQUENCE [LARGE SCALE GENOMIC DNA]</scope>
    <source>
        <strain evidence="2 3">R7</strain>
    </source>
</reference>
<evidence type="ECO:0000259" key="1">
    <source>
        <dbReference type="Pfam" id="PF01695"/>
    </source>
</evidence>
<name>A0ABY3ZJF7_STRRM</name>
<dbReference type="InterPro" id="IPR002611">
    <property type="entry name" value="IstB_ATP-bd"/>
</dbReference>
<gene>
    <name evidence="2" type="ORF">SRIMR7_41060</name>
</gene>
<feature type="domain" description="IstB-like ATP-binding" evidence="1">
    <location>
        <begin position="4"/>
        <end position="110"/>
    </location>
</feature>
<accession>A0ABY3ZJF7</accession>
<dbReference type="EMBL" id="CP094298">
    <property type="protein sequence ID" value="UNZ08559.1"/>
    <property type="molecule type" value="Genomic_DNA"/>
</dbReference>
<organism evidence="2 3">
    <name type="scientific">Streptomyces rimosus subsp. rimosus</name>
    <dbReference type="NCBI Taxonomy" id="132474"/>
    <lineage>
        <taxon>Bacteria</taxon>
        <taxon>Bacillati</taxon>
        <taxon>Actinomycetota</taxon>
        <taxon>Actinomycetes</taxon>
        <taxon>Kitasatosporales</taxon>
        <taxon>Streptomycetaceae</taxon>
        <taxon>Streptomyces</taxon>
    </lineage>
</organism>
<evidence type="ECO:0000313" key="3">
    <source>
        <dbReference type="Proteomes" id="UP000829494"/>
    </source>
</evidence>
<dbReference type="Gene3D" id="3.40.50.300">
    <property type="entry name" value="P-loop containing nucleotide triphosphate hydrolases"/>
    <property type="match status" value="1"/>
</dbReference>
<protein>
    <submittedName>
        <fullName evidence="2">Transposase</fullName>
    </submittedName>
</protein>